<accession>A0A9D9DDG7</accession>
<evidence type="ECO:0000313" key="5">
    <source>
        <dbReference type="EMBL" id="MBO8425702.1"/>
    </source>
</evidence>
<dbReference type="PANTHER" id="PTHR43649">
    <property type="entry name" value="ARABINOSE-BINDING PROTEIN-RELATED"/>
    <property type="match status" value="1"/>
</dbReference>
<proteinExistence type="inferred from homology"/>
<protein>
    <submittedName>
        <fullName evidence="5">Extracellular solute-binding protein</fullName>
    </submittedName>
</protein>
<evidence type="ECO:0000256" key="4">
    <source>
        <dbReference type="SAM" id="SignalP"/>
    </source>
</evidence>
<reference evidence="5" key="1">
    <citation type="submission" date="2020-10" db="EMBL/GenBank/DDBJ databases">
        <authorList>
            <person name="Gilroy R."/>
        </authorList>
    </citation>
    <scope>NUCLEOTIDE SEQUENCE</scope>
    <source>
        <strain evidence="5">17113</strain>
    </source>
</reference>
<dbReference type="Gene3D" id="3.40.190.10">
    <property type="entry name" value="Periplasmic binding protein-like II"/>
    <property type="match status" value="1"/>
</dbReference>
<dbReference type="InterPro" id="IPR050490">
    <property type="entry name" value="Bact_solute-bd_prot1"/>
</dbReference>
<dbReference type="Pfam" id="PF01547">
    <property type="entry name" value="SBP_bac_1"/>
    <property type="match status" value="1"/>
</dbReference>
<name>A0A9D9DDG7_9FIRM</name>
<dbReference type="GO" id="GO:0055085">
    <property type="term" value="P:transmembrane transport"/>
    <property type="evidence" value="ECO:0007669"/>
    <property type="project" value="InterPro"/>
</dbReference>
<gene>
    <name evidence="5" type="ORF">IAC61_00080</name>
</gene>
<dbReference type="PANTHER" id="PTHR43649:SF12">
    <property type="entry name" value="DIACETYLCHITOBIOSE BINDING PROTEIN DASA"/>
    <property type="match status" value="1"/>
</dbReference>
<dbReference type="PROSITE" id="PS51257">
    <property type="entry name" value="PROKAR_LIPOPROTEIN"/>
    <property type="match status" value="1"/>
</dbReference>
<comment type="caution">
    <text evidence="5">The sequence shown here is derived from an EMBL/GenBank/DDBJ whole genome shotgun (WGS) entry which is preliminary data.</text>
</comment>
<keyword evidence="2" id="KW-0813">Transport</keyword>
<dbReference type="AlphaFoldDB" id="A0A9D9DDG7"/>
<evidence type="ECO:0000256" key="1">
    <source>
        <dbReference type="ARBA" id="ARBA00008520"/>
    </source>
</evidence>
<dbReference type="InterPro" id="IPR006061">
    <property type="entry name" value="SBP_1_CS"/>
</dbReference>
<evidence type="ECO:0000256" key="3">
    <source>
        <dbReference type="ARBA" id="ARBA00022729"/>
    </source>
</evidence>
<dbReference type="PROSITE" id="PS01037">
    <property type="entry name" value="SBP_BACTERIAL_1"/>
    <property type="match status" value="1"/>
</dbReference>
<dbReference type="SUPFAM" id="SSF53850">
    <property type="entry name" value="Periplasmic binding protein-like II"/>
    <property type="match status" value="1"/>
</dbReference>
<organism evidence="5 6">
    <name type="scientific">Candidatus Alloenteromonas pullistercoris</name>
    <dbReference type="NCBI Taxonomy" id="2840785"/>
    <lineage>
        <taxon>Bacteria</taxon>
        <taxon>Bacillati</taxon>
        <taxon>Bacillota</taxon>
        <taxon>Bacillota incertae sedis</taxon>
        <taxon>Candidatus Alloenteromonas</taxon>
    </lineage>
</organism>
<comment type="similarity">
    <text evidence="1">Belongs to the bacterial solute-binding protein 1 family.</text>
</comment>
<evidence type="ECO:0000313" key="6">
    <source>
        <dbReference type="Proteomes" id="UP000823634"/>
    </source>
</evidence>
<feature type="chain" id="PRO_5038615180" evidence="4">
    <location>
        <begin position="22"/>
        <end position="480"/>
    </location>
</feature>
<sequence>MKTKQLLVAMTALVGVTAVTGCDGGDTTRESGVLSVLAYNGGYGDEWINEIASEFTRQTGIAIVPSVDSSLLTTIESELVSRYPKYDIIMSHGIGWQSYANRGLVAELDDLYESTNDDGDVFADRVVDEGLELSSYKAYRQDEAHYYKVPFTQGAGGLVYNVDMFEEHGWAVPNSYADLVSLCAEIAADEDGILPFAWAGGSRAYYWDYVVYSWWYELAGEDVYNQWLSQTGSDGTYDTGIENYNPDTSGSAFSYFKQAYQMWYDLVATHPEYSNENAYGANLMTAQNLFINGQAAMIPYGTWAKKEIENNTGKSFNFDVAMMPTPNVNDGETHYNFMVGFGDSMIIPAHSPNIELAKEFLSFMSTEYACKSFVKYAEGPFLGFNYDDVDMSDITANDSYAASISKNLSESVSFSTASNNAVLIANGDTNVQPWVNNEIPYASALSTPSSYSPDSVFADLYDDARSSWTSWVRNAESISR</sequence>
<dbReference type="EMBL" id="JADINA010000001">
    <property type="protein sequence ID" value="MBO8425702.1"/>
    <property type="molecule type" value="Genomic_DNA"/>
</dbReference>
<feature type="signal peptide" evidence="4">
    <location>
        <begin position="1"/>
        <end position="21"/>
    </location>
</feature>
<evidence type="ECO:0000256" key="2">
    <source>
        <dbReference type="ARBA" id="ARBA00022448"/>
    </source>
</evidence>
<reference evidence="5" key="2">
    <citation type="journal article" date="2021" name="PeerJ">
        <title>Extensive microbial diversity within the chicken gut microbiome revealed by metagenomics and culture.</title>
        <authorList>
            <person name="Gilroy R."/>
            <person name="Ravi A."/>
            <person name="Getino M."/>
            <person name="Pursley I."/>
            <person name="Horton D.L."/>
            <person name="Alikhan N.F."/>
            <person name="Baker D."/>
            <person name="Gharbi K."/>
            <person name="Hall N."/>
            <person name="Watson M."/>
            <person name="Adriaenssens E.M."/>
            <person name="Foster-Nyarko E."/>
            <person name="Jarju S."/>
            <person name="Secka A."/>
            <person name="Antonio M."/>
            <person name="Oren A."/>
            <person name="Chaudhuri R.R."/>
            <person name="La Ragione R."/>
            <person name="Hildebrand F."/>
            <person name="Pallen M.J."/>
        </authorList>
    </citation>
    <scope>NUCLEOTIDE SEQUENCE</scope>
    <source>
        <strain evidence="5">17113</strain>
    </source>
</reference>
<dbReference type="InterPro" id="IPR006059">
    <property type="entry name" value="SBP"/>
</dbReference>
<keyword evidence="3 4" id="KW-0732">Signal</keyword>
<dbReference type="Proteomes" id="UP000823634">
    <property type="component" value="Unassembled WGS sequence"/>
</dbReference>